<reference evidence="1 2" key="1">
    <citation type="submission" date="2015-03" db="EMBL/GenBank/DDBJ databases">
        <authorList>
            <person name="Murphy D."/>
        </authorList>
    </citation>
    <scope>NUCLEOTIDE SEQUENCE [LARGE SCALE GENOMIC DNA]</scope>
    <source>
        <strain evidence="1 2">KMM 520</strain>
    </source>
</reference>
<evidence type="ECO:0000313" key="2">
    <source>
        <dbReference type="Proteomes" id="UP000065261"/>
    </source>
</evidence>
<dbReference type="KEGG" id="ptn:PTRA_b0670"/>
<sequence length="560" mass="64139">MDEPVSIKLKRLLEHTQLFLASYNNKNQWPTFYPLVCKLAEQYRTLYKQNPCALQAQLMLYKTQYDFATNLIVSQCILTTALCVSQDYDDELSELYISASLIEHLCVGAQLNKLSKQIAFTSTESQIWQLRHKLAARVLLTAKQPAYSITQVLAKLSKYKHALVSTPKIMLYDGGTIIVALANILAVNLTCNAANQQINFYRAIGDLYLRTPNLFAQRLLKSLIAHIGPLLPGSRILYAEQAMIYLATDVQQRHILIKCLKNKIVWYRVKATLTDNAVQWQCTDKRILYKVWDTEYVNIKAVIPSTQNTLYDLIGLIKLQQEYSFNNINTLLAPHPNVIKRLCQAVKPYNKEHQAAKNLKHSLSMVGYNHAPAIIQRVVFEQLVFAIPHPLHAFLVNRLKCMVDIMKLLVYNNKQYQFEHICLPLYAYTHYLLIHCSTQLSRKTPIAHTPNKSSDTPICAFFGIEDMSSKHLNQQLSALLSDNPWTFALLDAEQVAKNELTEQSKLWVAFKVVAQSVFKPKTALTPWQQQTLKQQLITQGWDNQADFYDKLQTLALFDSI</sequence>
<proteinExistence type="predicted"/>
<protein>
    <submittedName>
        <fullName evidence="1">Uncharacterized protein</fullName>
    </submittedName>
</protein>
<dbReference type="AlphaFoldDB" id="A0A0U2WJ46"/>
<accession>A0A0U2WJ46</accession>
<organism evidence="1">
    <name type="scientific">Pseudoalteromonas translucida KMM 520</name>
    <dbReference type="NCBI Taxonomy" id="1315283"/>
    <lineage>
        <taxon>Bacteria</taxon>
        <taxon>Pseudomonadati</taxon>
        <taxon>Pseudomonadota</taxon>
        <taxon>Gammaproteobacteria</taxon>
        <taxon>Alteromonadales</taxon>
        <taxon>Pseudoalteromonadaceae</taxon>
        <taxon>Pseudoalteromonas</taxon>
    </lineage>
</organism>
<dbReference type="Proteomes" id="UP000065261">
    <property type="component" value="Chromosome II"/>
</dbReference>
<dbReference type="OrthoDB" id="6297978at2"/>
<name>A0A0U2WJ46_9GAMM</name>
<dbReference type="EMBL" id="CP011035">
    <property type="protein sequence ID" value="ALS35111.1"/>
    <property type="molecule type" value="Genomic_DNA"/>
</dbReference>
<dbReference type="RefSeq" id="WP_058375056.1">
    <property type="nucleotide sequence ID" value="NZ_CP011035.1"/>
</dbReference>
<dbReference type="PATRIC" id="fig|1315283.4.peg.3701"/>
<gene>
    <name evidence="1" type="ORF">PTRA_b0670</name>
</gene>
<evidence type="ECO:0000313" key="1">
    <source>
        <dbReference type="EMBL" id="ALS35111.1"/>
    </source>
</evidence>